<feature type="region of interest" description="Disordered" evidence="6">
    <location>
        <begin position="214"/>
        <end position="249"/>
    </location>
</feature>
<feature type="compositionally biased region" description="Low complexity" evidence="6">
    <location>
        <begin position="235"/>
        <end position="245"/>
    </location>
</feature>
<proteinExistence type="inferred from homology"/>
<feature type="compositionally biased region" description="Low complexity" evidence="6">
    <location>
        <begin position="9"/>
        <end position="22"/>
    </location>
</feature>
<dbReference type="PANTHER" id="PTHR31509">
    <property type="entry name" value="BPS1-LIKE PROTEIN"/>
    <property type="match status" value="1"/>
</dbReference>
<evidence type="ECO:0000256" key="2">
    <source>
        <dbReference type="ARBA" id="ARBA00022692"/>
    </source>
</evidence>
<evidence type="ECO:0000313" key="7">
    <source>
        <dbReference type="EMBL" id="KMZ76125.1"/>
    </source>
</evidence>
<feature type="region of interest" description="Disordered" evidence="6">
    <location>
        <begin position="1"/>
        <end position="22"/>
    </location>
</feature>
<evidence type="ECO:0000256" key="1">
    <source>
        <dbReference type="ARBA" id="ARBA00004167"/>
    </source>
</evidence>
<evidence type="ECO:0000313" key="8">
    <source>
        <dbReference type="Proteomes" id="UP000036987"/>
    </source>
</evidence>
<dbReference type="AlphaFoldDB" id="A0A0K9Q625"/>
<gene>
    <name evidence="7" type="ORF">ZOSMA_106G00300</name>
</gene>
<keyword evidence="4" id="KW-0472">Membrane</keyword>
<accession>A0A0K9Q625</accession>
<comment type="similarity">
    <text evidence="5">Belongs to the ROH1 family.</text>
</comment>
<protein>
    <submittedName>
        <fullName evidence="7">Uncharacterized protein</fullName>
    </submittedName>
</protein>
<dbReference type="GO" id="GO:0016020">
    <property type="term" value="C:membrane"/>
    <property type="evidence" value="ECO:0007669"/>
    <property type="project" value="UniProtKB-SubCell"/>
</dbReference>
<feature type="compositionally biased region" description="Basic and acidic residues" evidence="6">
    <location>
        <begin position="214"/>
        <end position="226"/>
    </location>
</feature>
<dbReference type="InterPro" id="IPR008511">
    <property type="entry name" value="ROH1-like"/>
</dbReference>
<dbReference type="OMA" id="IQAMTAN"/>
<evidence type="ECO:0000256" key="4">
    <source>
        <dbReference type="ARBA" id="ARBA00023136"/>
    </source>
</evidence>
<dbReference type="OrthoDB" id="1878996at2759"/>
<organism evidence="7 8">
    <name type="scientific">Zostera marina</name>
    <name type="common">Eelgrass</name>
    <dbReference type="NCBI Taxonomy" id="29655"/>
    <lineage>
        <taxon>Eukaryota</taxon>
        <taxon>Viridiplantae</taxon>
        <taxon>Streptophyta</taxon>
        <taxon>Embryophyta</taxon>
        <taxon>Tracheophyta</taxon>
        <taxon>Spermatophyta</taxon>
        <taxon>Magnoliopsida</taxon>
        <taxon>Liliopsida</taxon>
        <taxon>Zosteraceae</taxon>
        <taxon>Zostera</taxon>
    </lineage>
</organism>
<comment type="subcellular location">
    <subcellularLocation>
        <location evidence="1">Membrane</location>
        <topology evidence="1">Single-pass membrane protein</topology>
    </subcellularLocation>
</comment>
<dbReference type="Pfam" id="PF05633">
    <property type="entry name" value="ROH1-like"/>
    <property type="match status" value="1"/>
</dbReference>
<keyword evidence="2" id="KW-0812">Transmembrane</keyword>
<reference evidence="8" key="1">
    <citation type="journal article" date="2016" name="Nature">
        <title>The genome of the seagrass Zostera marina reveals angiosperm adaptation to the sea.</title>
        <authorList>
            <person name="Olsen J.L."/>
            <person name="Rouze P."/>
            <person name="Verhelst B."/>
            <person name="Lin Y.-C."/>
            <person name="Bayer T."/>
            <person name="Collen J."/>
            <person name="Dattolo E."/>
            <person name="De Paoli E."/>
            <person name="Dittami S."/>
            <person name="Maumus F."/>
            <person name="Michel G."/>
            <person name="Kersting A."/>
            <person name="Lauritano C."/>
            <person name="Lohaus R."/>
            <person name="Toepel M."/>
            <person name="Tonon T."/>
            <person name="Vanneste K."/>
            <person name="Amirebrahimi M."/>
            <person name="Brakel J."/>
            <person name="Bostroem C."/>
            <person name="Chovatia M."/>
            <person name="Grimwood J."/>
            <person name="Jenkins J.W."/>
            <person name="Jueterbock A."/>
            <person name="Mraz A."/>
            <person name="Stam W.T."/>
            <person name="Tice H."/>
            <person name="Bornberg-Bauer E."/>
            <person name="Green P.J."/>
            <person name="Pearson G.A."/>
            <person name="Procaccini G."/>
            <person name="Duarte C.M."/>
            <person name="Schmutz J."/>
            <person name="Reusch T.B.H."/>
            <person name="Van de Peer Y."/>
        </authorList>
    </citation>
    <scope>NUCLEOTIDE SEQUENCE [LARGE SCALE GENOMIC DNA]</scope>
    <source>
        <strain evidence="8">cv. Finnish</strain>
    </source>
</reference>
<evidence type="ECO:0000256" key="6">
    <source>
        <dbReference type="SAM" id="MobiDB-lite"/>
    </source>
</evidence>
<dbReference type="Proteomes" id="UP000036987">
    <property type="component" value="Unassembled WGS sequence"/>
</dbReference>
<sequence length="448" mass="49444">MRGTEHDGSPSSSSSLTSSTSTASNIFSSSVSMALRGGRSVLSIRRNQVVSMEPSQDNEIHELDLFQTHIADRLGLLLSNLQEAPYDPRPDKKNKKTQFLLNMTFIYNLLDAFLVFDDEFRALLSLIVSQNPNVVTKPPVDRLISDHLDRCIKSLDICNAVTQSLDNLYHANKHAAVAVDVIRGNSHTYSPHEAQFNRGKNAITKLILAISEKSPTENDRSLDRRQSTKNGIQGGSTTTSTTSGSVKRNNRSLSLAVSKNWSAAKQLNAMSANLHPPRGGECSAPALTIYAMSSVQVFVMWVLVSAFPSQERTQAPVFPTPPKQTPWAASVMGMQEKILEEWKKREKKAAAAMMPSGMMLELQGLERCGKRLIELMEGASFPLNDDNIVVEITTETKEMADLCQMVEEDIDPLSRKIREVFHRIVKSRSDVHEITVQGTKASSCSAAI</sequence>
<name>A0A0K9Q625_ZOSMR</name>
<evidence type="ECO:0000256" key="3">
    <source>
        <dbReference type="ARBA" id="ARBA00022989"/>
    </source>
</evidence>
<evidence type="ECO:0000256" key="5">
    <source>
        <dbReference type="ARBA" id="ARBA00035114"/>
    </source>
</evidence>
<keyword evidence="3" id="KW-1133">Transmembrane helix</keyword>
<keyword evidence="8" id="KW-1185">Reference proteome</keyword>
<comment type="caution">
    <text evidence="7">The sequence shown here is derived from an EMBL/GenBank/DDBJ whole genome shotgun (WGS) entry which is preliminary data.</text>
</comment>
<dbReference type="EMBL" id="LFYR01000079">
    <property type="protein sequence ID" value="KMZ76125.1"/>
    <property type="molecule type" value="Genomic_DNA"/>
</dbReference>